<keyword evidence="1" id="KW-1133">Transmembrane helix</keyword>
<sequence length="159" mass="18505">MPIILYKTRRAREETMSIKLNSIKNVYFYLVSLIALMMIVYGTVDVLRLGLTTWVFTKANQLDQYGGMSMPPSYPMYTMAEKGEVIPAKCQEKCDLTAEEKQQLKYWQQDYKNWEEQQKTLPAAQKQRKAVTDISMLVVAIPLFILHWLATRKLEKSEA</sequence>
<gene>
    <name evidence="2" type="ORF">A2257_01490</name>
</gene>
<reference evidence="2 3" key="1">
    <citation type="journal article" date="2016" name="Nat. Commun.">
        <title>Thousands of microbial genomes shed light on interconnected biogeochemical processes in an aquifer system.</title>
        <authorList>
            <person name="Anantharaman K."/>
            <person name="Brown C.T."/>
            <person name="Hug L.A."/>
            <person name="Sharon I."/>
            <person name="Castelle C.J."/>
            <person name="Probst A.J."/>
            <person name="Thomas B.C."/>
            <person name="Singh A."/>
            <person name="Wilkins M.J."/>
            <person name="Karaoz U."/>
            <person name="Brodie E.L."/>
            <person name="Williams K.H."/>
            <person name="Hubbard S.S."/>
            <person name="Banfield J.F."/>
        </authorList>
    </citation>
    <scope>NUCLEOTIDE SEQUENCE [LARGE SCALE GENOMIC DNA]</scope>
</reference>
<evidence type="ECO:0000313" key="3">
    <source>
        <dbReference type="Proteomes" id="UP000177407"/>
    </source>
</evidence>
<keyword evidence="1" id="KW-0812">Transmembrane</keyword>
<accession>A0A1F5S325</accession>
<organism evidence="2 3">
    <name type="scientific">Candidatus Falkowbacteria bacterium RIFOXYA2_FULL_38_12</name>
    <dbReference type="NCBI Taxonomy" id="1797993"/>
    <lineage>
        <taxon>Bacteria</taxon>
        <taxon>Candidatus Falkowiibacteriota</taxon>
    </lineage>
</organism>
<name>A0A1F5S325_9BACT</name>
<evidence type="ECO:0000313" key="2">
    <source>
        <dbReference type="EMBL" id="OGF21069.1"/>
    </source>
</evidence>
<dbReference type="Proteomes" id="UP000177407">
    <property type="component" value="Unassembled WGS sequence"/>
</dbReference>
<dbReference type="AlphaFoldDB" id="A0A1F5S325"/>
<evidence type="ECO:0008006" key="4">
    <source>
        <dbReference type="Google" id="ProtNLM"/>
    </source>
</evidence>
<feature type="transmembrane region" description="Helical" evidence="1">
    <location>
        <begin position="26"/>
        <end position="44"/>
    </location>
</feature>
<feature type="transmembrane region" description="Helical" evidence="1">
    <location>
        <begin position="130"/>
        <end position="150"/>
    </location>
</feature>
<protein>
    <recommendedName>
        <fullName evidence="4">DUF5671 domain-containing protein</fullName>
    </recommendedName>
</protein>
<dbReference type="EMBL" id="MFGA01000016">
    <property type="protein sequence ID" value="OGF21069.1"/>
    <property type="molecule type" value="Genomic_DNA"/>
</dbReference>
<keyword evidence="1" id="KW-0472">Membrane</keyword>
<comment type="caution">
    <text evidence="2">The sequence shown here is derived from an EMBL/GenBank/DDBJ whole genome shotgun (WGS) entry which is preliminary data.</text>
</comment>
<evidence type="ECO:0000256" key="1">
    <source>
        <dbReference type="SAM" id="Phobius"/>
    </source>
</evidence>
<proteinExistence type="predicted"/>